<dbReference type="GeneTree" id="ENSGT01020000230338"/>
<dbReference type="PROSITE" id="PS50041">
    <property type="entry name" value="C_TYPE_LECTIN_2"/>
    <property type="match status" value="1"/>
</dbReference>
<dbReference type="InterPro" id="IPR050111">
    <property type="entry name" value="C-type_lectin/snaclec_domain"/>
</dbReference>
<dbReference type="InterPro" id="IPR016186">
    <property type="entry name" value="C-type_lectin-like/link_sf"/>
</dbReference>
<name>A0A3B4CK56_PYGNA</name>
<dbReference type="InterPro" id="IPR001304">
    <property type="entry name" value="C-type_lectin-like"/>
</dbReference>
<evidence type="ECO:0000256" key="1">
    <source>
        <dbReference type="ARBA" id="ARBA00022734"/>
    </source>
</evidence>
<evidence type="ECO:0000313" key="6">
    <source>
        <dbReference type="Ensembl" id="ENSPNAP00000010899.1"/>
    </source>
</evidence>
<evidence type="ECO:0000259" key="5">
    <source>
        <dbReference type="PROSITE" id="PS50041"/>
    </source>
</evidence>
<dbReference type="InterPro" id="IPR033989">
    <property type="entry name" value="CD209-like_CTLD"/>
</dbReference>
<dbReference type="Gene3D" id="1.20.5.400">
    <property type="match status" value="1"/>
</dbReference>
<feature type="transmembrane region" description="Helical" evidence="4">
    <location>
        <begin position="69"/>
        <end position="90"/>
    </location>
</feature>
<dbReference type="Proteomes" id="UP001501920">
    <property type="component" value="Chromosome 22"/>
</dbReference>
<dbReference type="STRING" id="42514.ENSPNAP00000010899"/>
<evidence type="ECO:0000256" key="2">
    <source>
        <dbReference type="ARBA" id="ARBA00023157"/>
    </source>
</evidence>
<keyword evidence="4" id="KW-1133">Transmembrane helix</keyword>
<dbReference type="InterPro" id="IPR016187">
    <property type="entry name" value="CTDL_fold"/>
</dbReference>
<dbReference type="CDD" id="cd03590">
    <property type="entry name" value="CLECT_DC-SIGN_like"/>
    <property type="match status" value="1"/>
</dbReference>
<evidence type="ECO:0000313" key="7">
    <source>
        <dbReference type="Proteomes" id="UP001501920"/>
    </source>
</evidence>
<reference evidence="6" key="3">
    <citation type="submission" date="2025-09" db="UniProtKB">
        <authorList>
            <consortium name="Ensembl"/>
        </authorList>
    </citation>
    <scope>IDENTIFICATION</scope>
</reference>
<keyword evidence="3" id="KW-0175">Coiled coil</keyword>
<reference evidence="6 7" key="1">
    <citation type="submission" date="2020-10" db="EMBL/GenBank/DDBJ databases">
        <title>Pygocentrus nattereri (red-bellied piranha) genome, fPygNat1, primary haplotype.</title>
        <authorList>
            <person name="Myers G."/>
            <person name="Meyer A."/>
            <person name="Karagic N."/>
            <person name="Pippel M."/>
            <person name="Winkler S."/>
            <person name="Tracey A."/>
            <person name="Wood J."/>
            <person name="Formenti G."/>
            <person name="Howe K."/>
            <person name="Fedrigo O."/>
            <person name="Jarvis E.D."/>
        </authorList>
    </citation>
    <scope>NUCLEOTIDE SEQUENCE [LARGE SCALE GENOMIC DNA]</scope>
</reference>
<evidence type="ECO:0000256" key="3">
    <source>
        <dbReference type="SAM" id="Coils"/>
    </source>
</evidence>
<dbReference type="PANTHER" id="PTHR22803">
    <property type="entry name" value="MANNOSE, PHOSPHOLIPASE, LECTIN RECEPTOR RELATED"/>
    <property type="match status" value="1"/>
</dbReference>
<organism evidence="6 7">
    <name type="scientific">Pygocentrus nattereri</name>
    <name type="common">Red-bellied piranha</name>
    <dbReference type="NCBI Taxonomy" id="42514"/>
    <lineage>
        <taxon>Eukaryota</taxon>
        <taxon>Metazoa</taxon>
        <taxon>Chordata</taxon>
        <taxon>Craniata</taxon>
        <taxon>Vertebrata</taxon>
        <taxon>Euteleostomi</taxon>
        <taxon>Actinopterygii</taxon>
        <taxon>Neopterygii</taxon>
        <taxon>Teleostei</taxon>
        <taxon>Ostariophysi</taxon>
        <taxon>Characiformes</taxon>
        <taxon>Characoidei</taxon>
        <taxon>Pygocentrus</taxon>
    </lineage>
</organism>
<evidence type="ECO:0000256" key="4">
    <source>
        <dbReference type="SAM" id="Phobius"/>
    </source>
</evidence>
<dbReference type="SUPFAM" id="SSF56436">
    <property type="entry name" value="C-type lectin-like"/>
    <property type="match status" value="1"/>
</dbReference>
<dbReference type="Gene3D" id="3.10.100.10">
    <property type="entry name" value="Mannose-Binding Protein A, subunit A"/>
    <property type="match status" value="1"/>
</dbReference>
<accession>A0A3B4CK56</accession>
<keyword evidence="2" id="KW-1015">Disulfide bond</keyword>
<sequence>MNTLNFRSNIGWVLNAVEDMNTVSGGLDRGERVEMVVDIYESADTVRGHELNTEMEDTRTKKIIQTQHSVCLGLLCVLLLAAVIVLWFNYTNLTIERDQLQTRYTNLTIERDQLQTRYTNLTIERDQLQSRYTNLTVERDQIQISYNNLLERLQGQIKQVTNEKEEIQSNYTTIRHQMDLLQKENNCSRKKLADTQDKMGCLYLDSSVYYLSTEEKSWSESRQDCRDRGADLVIINNREEQVSDSDVWIGLTDDRLIGMLWFFRYWNDGEPNDGGNEDCAEFYSDKKRWNDRQCANKRRWICEKSSITQKESDRTDDHASLV</sequence>
<dbReference type="GO" id="GO:0030246">
    <property type="term" value="F:carbohydrate binding"/>
    <property type="evidence" value="ECO:0007669"/>
    <property type="project" value="UniProtKB-KW"/>
</dbReference>
<dbReference type="Ensembl" id="ENSPNAT00000035913.2">
    <property type="protein sequence ID" value="ENSPNAP00000010899.1"/>
    <property type="gene ID" value="ENSPNAG00000016509.2"/>
</dbReference>
<dbReference type="AlphaFoldDB" id="A0A3B4CK56"/>
<proteinExistence type="predicted"/>
<feature type="coiled-coil region" evidence="3">
    <location>
        <begin position="90"/>
        <end position="198"/>
    </location>
</feature>
<keyword evidence="1" id="KW-0430">Lectin</keyword>
<dbReference type="InterPro" id="IPR018378">
    <property type="entry name" value="C-type_lectin_CS"/>
</dbReference>
<protein>
    <recommendedName>
        <fullName evidence="5">C-type lectin domain-containing protein</fullName>
    </recommendedName>
</protein>
<dbReference type="SMART" id="SM00034">
    <property type="entry name" value="CLECT"/>
    <property type="match status" value="1"/>
</dbReference>
<keyword evidence="4" id="KW-0812">Transmembrane</keyword>
<reference evidence="6" key="2">
    <citation type="submission" date="2025-08" db="UniProtKB">
        <authorList>
            <consortium name="Ensembl"/>
        </authorList>
    </citation>
    <scope>IDENTIFICATION</scope>
</reference>
<dbReference type="PROSITE" id="PS00615">
    <property type="entry name" value="C_TYPE_LECTIN_1"/>
    <property type="match status" value="1"/>
</dbReference>
<keyword evidence="4" id="KW-0472">Membrane</keyword>
<feature type="domain" description="C-type lectin" evidence="5">
    <location>
        <begin position="204"/>
        <end position="303"/>
    </location>
</feature>
<dbReference type="Pfam" id="PF00059">
    <property type="entry name" value="Lectin_C"/>
    <property type="match status" value="1"/>
</dbReference>
<keyword evidence="7" id="KW-1185">Reference proteome</keyword>